<keyword evidence="2" id="KW-1185">Reference proteome</keyword>
<name>M2LZG3_BAUPA</name>
<proteinExistence type="predicted"/>
<dbReference type="HOGENOM" id="CLU_3068284_0_0_1"/>
<accession>M2LZG3</accession>
<dbReference type="KEGG" id="bcom:BAUCODRAFT_364384"/>
<evidence type="ECO:0000313" key="1">
    <source>
        <dbReference type="EMBL" id="EMD00073.1"/>
    </source>
</evidence>
<dbReference type="AlphaFoldDB" id="M2LZG3"/>
<dbReference type="GeneID" id="19112953"/>
<evidence type="ECO:0000313" key="2">
    <source>
        <dbReference type="Proteomes" id="UP000011761"/>
    </source>
</evidence>
<organism evidence="1 2">
    <name type="scientific">Baudoinia panamericana (strain UAMH 10762)</name>
    <name type="common">Angels' share fungus</name>
    <name type="synonym">Baudoinia compniacensis (strain UAMH 10762)</name>
    <dbReference type="NCBI Taxonomy" id="717646"/>
    <lineage>
        <taxon>Eukaryota</taxon>
        <taxon>Fungi</taxon>
        <taxon>Dikarya</taxon>
        <taxon>Ascomycota</taxon>
        <taxon>Pezizomycotina</taxon>
        <taxon>Dothideomycetes</taxon>
        <taxon>Dothideomycetidae</taxon>
        <taxon>Mycosphaerellales</taxon>
        <taxon>Teratosphaeriaceae</taxon>
        <taxon>Baudoinia</taxon>
    </lineage>
</organism>
<sequence length="53" mass="6135">MSVTIHVHCTYPKGGACVRRTFCILPLYPGTQHISIAQRTIHTWQTLPRMLHY</sequence>
<dbReference type="Proteomes" id="UP000011761">
    <property type="component" value="Unassembled WGS sequence"/>
</dbReference>
<gene>
    <name evidence="1" type="ORF">BAUCODRAFT_364384</name>
</gene>
<protein>
    <submittedName>
        <fullName evidence="1">Uncharacterized protein</fullName>
    </submittedName>
</protein>
<reference evidence="1 2" key="1">
    <citation type="journal article" date="2012" name="PLoS Pathog.">
        <title>Diverse lifestyles and strategies of plant pathogenesis encoded in the genomes of eighteen Dothideomycetes fungi.</title>
        <authorList>
            <person name="Ohm R.A."/>
            <person name="Feau N."/>
            <person name="Henrissat B."/>
            <person name="Schoch C.L."/>
            <person name="Horwitz B.A."/>
            <person name="Barry K.W."/>
            <person name="Condon B.J."/>
            <person name="Copeland A.C."/>
            <person name="Dhillon B."/>
            <person name="Glaser F."/>
            <person name="Hesse C.N."/>
            <person name="Kosti I."/>
            <person name="LaButti K."/>
            <person name="Lindquist E.A."/>
            <person name="Lucas S."/>
            <person name="Salamov A.A."/>
            <person name="Bradshaw R.E."/>
            <person name="Ciuffetti L."/>
            <person name="Hamelin R.C."/>
            <person name="Kema G.H.J."/>
            <person name="Lawrence C."/>
            <person name="Scott J.A."/>
            <person name="Spatafora J.W."/>
            <person name="Turgeon B.G."/>
            <person name="de Wit P.J.G.M."/>
            <person name="Zhong S."/>
            <person name="Goodwin S.B."/>
            <person name="Grigoriev I.V."/>
        </authorList>
    </citation>
    <scope>NUCLEOTIDE SEQUENCE [LARGE SCALE GENOMIC DNA]</scope>
    <source>
        <strain evidence="1 2">UAMH 10762</strain>
    </source>
</reference>
<dbReference type="EMBL" id="KB445551">
    <property type="protein sequence ID" value="EMD00073.1"/>
    <property type="molecule type" value="Genomic_DNA"/>
</dbReference>
<dbReference type="RefSeq" id="XP_007672573.1">
    <property type="nucleotide sequence ID" value="XM_007674383.1"/>
</dbReference>